<accession>A0A6N1AIR5</accession>
<keyword evidence="2" id="KW-1185">Reference proteome</keyword>
<evidence type="ECO:0000313" key="2">
    <source>
        <dbReference type="Proteomes" id="UP000509702"/>
    </source>
</evidence>
<name>A0A6N1AIR5_9PROT</name>
<reference evidence="1 2" key="1">
    <citation type="submission" date="2020-06" db="EMBL/GenBank/DDBJ databases">
        <title>Complete genome of Azosprillum oryzae KACC14407.</title>
        <authorList>
            <person name="Kim M."/>
            <person name="Park Y.-J."/>
            <person name="Shin J.-H."/>
        </authorList>
    </citation>
    <scope>NUCLEOTIDE SEQUENCE [LARGE SCALE GENOMIC DNA]</scope>
    <source>
        <strain evidence="1 2">KACC 14407</strain>
    </source>
</reference>
<dbReference type="Proteomes" id="UP000509702">
    <property type="component" value="Chromosome"/>
</dbReference>
<dbReference type="EMBL" id="CP054619">
    <property type="protein sequence ID" value="QKS51496.1"/>
    <property type="molecule type" value="Genomic_DNA"/>
</dbReference>
<gene>
    <name evidence="1" type="ORF">HUE56_13535</name>
</gene>
<protein>
    <submittedName>
        <fullName evidence="1">Uncharacterized protein</fullName>
    </submittedName>
</protein>
<sequence>MPFFQIPFRHRLEVRRPARLLVDHALAVALVALLLLGLSGEVRGALAGLMAQVEGARAAVVAR</sequence>
<proteinExistence type="predicted"/>
<evidence type="ECO:0000313" key="1">
    <source>
        <dbReference type="EMBL" id="QKS51496.1"/>
    </source>
</evidence>
<dbReference type="KEGG" id="aoz:HUE56_13535"/>
<organism evidence="1 2">
    <name type="scientific">Azospirillum oryzae</name>
    <dbReference type="NCBI Taxonomy" id="286727"/>
    <lineage>
        <taxon>Bacteria</taxon>
        <taxon>Pseudomonadati</taxon>
        <taxon>Pseudomonadota</taxon>
        <taxon>Alphaproteobacteria</taxon>
        <taxon>Rhodospirillales</taxon>
        <taxon>Azospirillaceae</taxon>
        <taxon>Azospirillum</taxon>
    </lineage>
</organism>
<dbReference type="AlphaFoldDB" id="A0A6N1AIR5"/>
<dbReference type="RefSeq" id="WP_149198125.1">
    <property type="nucleotide sequence ID" value="NZ_BSOV01000006.1"/>
</dbReference>